<dbReference type="InterPro" id="IPR050469">
    <property type="entry name" value="Diguanylate_Cyclase"/>
</dbReference>
<dbReference type="InterPro" id="IPR029787">
    <property type="entry name" value="Nucleotide_cyclase"/>
</dbReference>
<evidence type="ECO:0000256" key="1">
    <source>
        <dbReference type="SAM" id="Phobius"/>
    </source>
</evidence>
<keyword evidence="1" id="KW-1133">Transmembrane helix</keyword>
<dbReference type="PROSITE" id="PS50887">
    <property type="entry name" value="GGDEF"/>
    <property type="match status" value="1"/>
</dbReference>
<dbReference type="PATRIC" id="fig|1423731.3.peg.796"/>
<feature type="transmembrane region" description="Helical" evidence="1">
    <location>
        <begin position="105"/>
        <end position="125"/>
    </location>
</feature>
<dbReference type="PANTHER" id="PTHR45138">
    <property type="entry name" value="REGULATORY COMPONENTS OF SENSORY TRANSDUCTION SYSTEM"/>
    <property type="match status" value="1"/>
</dbReference>
<dbReference type="GO" id="GO:0052621">
    <property type="term" value="F:diguanylate cyclase activity"/>
    <property type="evidence" value="ECO:0007669"/>
    <property type="project" value="TreeGrafter"/>
</dbReference>
<dbReference type="OrthoDB" id="9759607at2"/>
<keyword evidence="1" id="KW-0812">Transmembrane</keyword>
<dbReference type="AlphaFoldDB" id="A0A0R1M3W0"/>
<dbReference type="Proteomes" id="UP000051621">
    <property type="component" value="Unassembled WGS sequence"/>
</dbReference>
<organism evidence="3 4">
    <name type="scientific">Liquorilactobacillus capillatus DSM 19910</name>
    <dbReference type="NCBI Taxonomy" id="1423731"/>
    <lineage>
        <taxon>Bacteria</taxon>
        <taxon>Bacillati</taxon>
        <taxon>Bacillota</taxon>
        <taxon>Bacilli</taxon>
        <taxon>Lactobacillales</taxon>
        <taxon>Lactobacillaceae</taxon>
        <taxon>Liquorilactobacillus</taxon>
    </lineage>
</organism>
<dbReference type="STRING" id="1423731.FC81_GL000777"/>
<dbReference type="SMART" id="SM00267">
    <property type="entry name" value="GGDEF"/>
    <property type="match status" value="1"/>
</dbReference>
<dbReference type="InterPro" id="IPR043128">
    <property type="entry name" value="Rev_trsase/Diguanyl_cyclase"/>
</dbReference>
<evidence type="ECO:0000259" key="2">
    <source>
        <dbReference type="PROSITE" id="PS50887"/>
    </source>
</evidence>
<keyword evidence="1" id="KW-0472">Membrane</keyword>
<feature type="transmembrane region" description="Helical" evidence="1">
    <location>
        <begin position="82"/>
        <end position="99"/>
    </location>
</feature>
<accession>A0A0R1M3W0</accession>
<dbReference type="PANTHER" id="PTHR45138:SF9">
    <property type="entry name" value="DIGUANYLATE CYCLASE DGCM-RELATED"/>
    <property type="match status" value="1"/>
</dbReference>
<dbReference type="EMBL" id="AZEF01000013">
    <property type="protein sequence ID" value="KRL02433.1"/>
    <property type="molecule type" value="Genomic_DNA"/>
</dbReference>
<dbReference type="SUPFAM" id="SSF55073">
    <property type="entry name" value="Nucleotide cyclase"/>
    <property type="match status" value="1"/>
</dbReference>
<feature type="transmembrane region" description="Helical" evidence="1">
    <location>
        <begin position="6"/>
        <end position="25"/>
    </location>
</feature>
<dbReference type="NCBIfam" id="TIGR00254">
    <property type="entry name" value="GGDEF"/>
    <property type="match status" value="1"/>
</dbReference>
<evidence type="ECO:0000313" key="3">
    <source>
        <dbReference type="EMBL" id="KRL02433.1"/>
    </source>
</evidence>
<name>A0A0R1M3W0_9LACO</name>
<evidence type="ECO:0000313" key="4">
    <source>
        <dbReference type="Proteomes" id="UP000051621"/>
    </source>
</evidence>
<gene>
    <name evidence="3" type="ORF">FC81_GL000777</name>
</gene>
<comment type="caution">
    <text evidence="3">The sequence shown here is derived from an EMBL/GenBank/DDBJ whole genome shotgun (WGS) entry which is preliminary data.</text>
</comment>
<sequence>MDKFIFLVLLMPIMLVSLLFAKYIFYSRIFQKLKQPAFFSMAVLLFVTHQYFIVSFAINNVGFVCYQYALAIAAYFINKKYGILLMILSAFTVNIYLAANNSTSFWRLVLAVATSLGILLFISIVKKVASRHILAGYYFANFAVNTFIPWLFGTLYPERFYSFTNMLFVALGSCVINVFVGSYTRSVEAEKRKLARIEKREAHDKLTGLYNYNSYSRFIEKLKFEPQQDWLAVMIDVDYFKHVNDTYGHLDGNEALKFFAHGLRDFIEQNITAENRLFRFGGEEFCLLIKDYPSEECLEKLDRFQEILHERPFITEKGHKLIISYSAGMASAKESEQDVLLMIRNADAALYIAKKSGRGRVICPDCHF</sequence>
<feature type="transmembrane region" description="Helical" evidence="1">
    <location>
        <begin position="37"/>
        <end position="54"/>
    </location>
</feature>
<keyword evidence="4" id="KW-1185">Reference proteome</keyword>
<dbReference type="RefSeq" id="WP_057743003.1">
    <property type="nucleotide sequence ID" value="NZ_AZEF01000013.1"/>
</dbReference>
<proteinExistence type="predicted"/>
<feature type="domain" description="GGDEF" evidence="2">
    <location>
        <begin position="228"/>
        <end position="366"/>
    </location>
</feature>
<protein>
    <submittedName>
        <fullName evidence="3">Signal transduction diguanylate cyclase</fullName>
    </submittedName>
</protein>
<dbReference type="Pfam" id="PF00990">
    <property type="entry name" value="GGDEF"/>
    <property type="match status" value="1"/>
</dbReference>
<feature type="transmembrane region" description="Helical" evidence="1">
    <location>
        <begin position="137"/>
        <end position="156"/>
    </location>
</feature>
<feature type="transmembrane region" description="Helical" evidence="1">
    <location>
        <begin position="162"/>
        <end position="183"/>
    </location>
</feature>
<dbReference type="CDD" id="cd01949">
    <property type="entry name" value="GGDEF"/>
    <property type="match status" value="1"/>
</dbReference>
<dbReference type="InterPro" id="IPR000160">
    <property type="entry name" value="GGDEF_dom"/>
</dbReference>
<dbReference type="Gene3D" id="3.30.70.270">
    <property type="match status" value="1"/>
</dbReference>
<reference evidence="3 4" key="1">
    <citation type="journal article" date="2015" name="Genome Announc.">
        <title>Expanding the biotechnology potential of lactobacilli through comparative genomics of 213 strains and associated genera.</title>
        <authorList>
            <person name="Sun Z."/>
            <person name="Harris H.M."/>
            <person name="McCann A."/>
            <person name="Guo C."/>
            <person name="Argimon S."/>
            <person name="Zhang W."/>
            <person name="Yang X."/>
            <person name="Jeffery I.B."/>
            <person name="Cooney J.C."/>
            <person name="Kagawa T.F."/>
            <person name="Liu W."/>
            <person name="Song Y."/>
            <person name="Salvetti E."/>
            <person name="Wrobel A."/>
            <person name="Rasinkangas P."/>
            <person name="Parkhill J."/>
            <person name="Rea M.C."/>
            <person name="O'Sullivan O."/>
            <person name="Ritari J."/>
            <person name="Douillard F.P."/>
            <person name="Paul Ross R."/>
            <person name="Yang R."/>
            <person name="Briner A.E."/>
            <person name="Felis G.E."/>
            <person name="de Vos W.M."/>
            <person name="Barrangou R."/>
            <person name="Klaenhammer T.R."/>
            <person name="Caufield P.W."/>
            <person name="Cui Y."/>
            <person name="Zhang H."/>
            <person name="O'Toole P.W."/>
        </authorList>
    </citation>
    <scope>NUCLEOTIDE SEQUENCE [LARGE SCALE GENOMIC DNA]</scope>
    <source>
        <strain evidence="3 4">DSM 19910</strain>
    </source>
</reference>